<feature type="region of interest" description="Disordered" evidence="6">
    <location>
        <begin position="508"/>
        <end position="642"/>
    </location>
</feature>
<feature type="domain" description="Ig-like" evidence="7">
    <location>
        <begin position="25"/>
        <end position="118"/>
    </location>
</feature>
<accession>A0A8S3TKA6</accession>
<dbReference type="InterPro" id="IPR013783">
    <property type="entry name" value="Ig-like_fold"/>
</dbReference>
<dbReference type="InterPro" id="IPR003599">
    <property type="entry name" value="Ig_sub"/>
</dbReference>
<evidence type="ECO:0000256" key="2">
    <source>
        <dbReference type="ARBA" id="ARBA00023136"/>
    </source>
</evidence>
<feature type="compositionally biased region" description="Basic and acidic residues" evidence="6">
    <location>
        <begin position="1"/>
        <end position="22"/>
    </location>
</feature>
<protein>
    <recommendedName>
        <fullName evidence="7">Ig-like domain-containing protein</fullName>
    </recommendedName>
</protein>
<dbReference type="OrthoDB" id="6100915at2759"/>
<dbReference type="AlphaFoldDB" id="A0A8S3TKA6"/>
<dbReference type="GO" id="GO:0005911">
    <property type="term" value="C:cell-cell junction"/>
    <property type="evidence" value="ECO:0007669"/>
    <property type="project" value="TreeGrafter"/>
</dbReference>
<dbReference type="SUPFAM" id="SSF48726">
    <property type="entry name" value="Immunoglobulin"/>
    <property type="match status" value="4"/>
</dbReference>
<dbReference type="PROSITE" id="PS50835">
    <property type="entry name" value="IG_LIKE"/>
    <property type="match status" value="2"/>
</dbReference>
<organism evidence="8 9">
    <name type="scientific">Mytilus edulis</name>
    <name type="common">Blue mussel</name>
    <dbReference type="NCBI Taxonomy" id="6550"/>
    <lineage>
        <taxon>Eukaryota</taxon>
        <taxon>Metazoa</taxon>
        <taxon>Spiralia</taxon>
        <taxon>Lophotrochozoa</taxon>
        <taxon>Mollusca</taxon>
        <taxon>Bivalvia</taxon>
        <taxon>Autobranchia</taxon>
        <taxon>Pteriomorphia</taxon>
        <taxon>Mytilida</taxon>
        <taxon>Mytiloidea</taxon>
        <taxon>Mytilidae</taxon>
        <taxon>Mytilinae</taxon>
        <taxon>Mytilus</taxon>
    </lineage>
</organism>
<evidence type="ECO:0000256" key="3">
    <source>
        <dbReference type="ARBA" id="ARBA00023157"/>
    </source>
</evidence>
<dbReference type="GO" id="GO:0005886">
    <property type="term" value="C:plasma membrane"/>
    <property type="evidence" value="ECO:0007669"/>
    <property type="project" value="TreeGrafter"/>
</dbReference>
<dbReference type="InterPro" id="IPR007110">
    <property type="entry name" value="Ig-like_dom"/>
</dbReference>
<evidence type="ECO:0000256" key="1">
    <source>
        <dbReference type="ARBA" id="ARBA00004479"/>
    </source>
</evidence>
<feature type="compositionally biased region" description="Polar residues" evidence="6">
    <location>
        <begin position="557"/>
        <end position="567"/>
    </location>
</feature>
<reference evidence="8" key="1">
    <citation type="submission" date="2021-03" db="EMBL/GenBank/DDBJ databases">
        <authorList>
            <person name="Bekaert M."/>
        </authorList>
    </citation>
    <scope>NUCLEOTIDE SEQUENCE</scope>
</reference>
<feature type="domain" description="Ig-like" evidence="7">
    <location>
        <begin position="205"/>
        <end position="314"/>
    </location>
</feature>
<keyword evidence="4" id="KW-0325">Glycoprotein</keyword>
<dbReference type="Proteomes" id="UP000683360">
    <property type="component" value="Unassembled WGS sequence"/>
</dbReference>
<dbReference type="GO" id="GO:0098609">
    <property type="term" value="P:cell-cell adhesion"/>
    <property type="evidence" value="ECO:0007669"/>
    <property type="project" value="TreeGrafter"/>
</dbReference>
<gene>
    <name evidence="8" type="ORF">MEDL_46834</name>
</gene>
<evidence type="ECO:0000256" key="4">
    <source>
        <dbReference type="ARBA" id="ARBA00023180"/>
    </source>
</evidence>
<dbReference type="EMBL" id="CAJPWZ010002227">
    <property type="protein sequence ID" value="CAG2234219.1"/>
    <property type="molecule type" value="Genomic_DNA"/>
</dbReference>
<name>A0A8S3TKA6_MYTED</name>
<comment type="subcellular location">
    <subcellularLocation>
        <location evidence="1">Membrane</location>
        <topology evidence="1">Single-pass type I membrane protein</topology>
    </subcellularLocation>
</comment>
<evidence type="ECO:0000313" key="8">
    <source>
        <dbReference type="EMBL" id="CAG2234219.1"/>
    </source>
</evidence>
<dbReference type="Pfam" id="PF08205">
    <property type="entry name" value="C2-set_2"/>
    <property type="match status" value="1"/>
</dbReference>
<keyword evidence="3" id="KW-1015">Disulfide bond</keyword>
<keyword evidence="2" id="KW-0472">Membrane</keyword>
<comment type="caution">
    <text evidence="8">The sequence shown here is derived from an EMBL/GenBank/DDBJ whole genome shotgun (WGS) entry which is preliminary data.</text>
</comment>
<evidence type="ECO:0000313" key="9">
    <source>
        <dbReference type="Proteomes" id="UP000683360"/>
    </source>
</evidence>
<dbReference type="SMART" id="SM00409">
    <property type="entry name" value="IG"/>
    <property type="match status" value="2"/>
</dbReference>
<sequence>MRNDGRWKTERRKGGMTERRNDGLPSAVTTGHSEEINVKSGSNATLSCPWTEDSVKWYGIYGHQYSSGKFILSSLPPSLQYRLDIWEKDGYNLMIRNVSEYDEGQYKCSSSNGTKYITMFLIAPPTSVLFDNVVQQYIKGNEDQPMNITCESVGGHPLPSLQLSKNDKLLATTDNRTLVYTMQPSRIDDKSNLSCTANHSELTIPLSIESVLYLNLQTETVAMETIPTLYEFDVLNASCLATGGRPPTSFEWNLLGDYYNSSNEDVENISPTDTYNVKSVLSLEVNRSFDKRKLTCRAFDSIDNNGVTRSQTLEVYWRPQLSIYNPSEQFCKLGSVGSLVVKFTSWPPPLNLTWLKYEGNRNFNLQASERYTMTETAAVIIDSFHDKKIHVDGYIGILHINEVTLKDLTNYTVQIQNDFGIELFTFFLNDIPKYQDNDMNFNRQGSIREDSAKYEVELYDENNVEQNTEEYTYAEEETQPTDQTFLQSLIPPPDKPKINVRQNIDDIGVKRLRHPSPVHESEKDDSDAEEVYDETPPIPPRSTGNNAVGRNTKDISYDNNDLVNNRRSPPPVPEEQNDGIEHGKHSPPSPPPMHEEYDDFNGIVNGDRSLFSSDGHRPMSSASYASYSGNPNQANVSQTSEFDKKNNTLTNTIPCRMPWIHGRSHRQLSKHLLQTMTKQAPKRMKIDGFEEHLPLLITFRITRHAFI</sequence>
<dbReference type="InterPro" id="IPR036179">
    <property type="entry name" value="Ig-like_dom_sf"/>
</dbReference>
<evidence type="ECO:0000256" key="5">
    <source>
        <dbReference type="ARBA" id="ARBA00023319"/>
    </source>
</evidence>
<feature type="compositionally biased region" description="Polar residues" evidence="6">
    <location>
        <begin position="620"/>
        <end position="640"/>
    </location>
</feature>
<dbReference type="InterPro" id="IPR051275">
    <property type="entry name" value="Cell_adhesion_signaling"/>
</dbReference>
<dbReference type="Gene3D" id="2.60.40.10">
    <property type="entry name" value="Immunoglobulins"/>
    <property type="match status" value="4"/>
</dbReference>
<keyword evidence="9" id="KW-1185">Reference proteome</keyword>
<dbReference type="PANTHER" id="PTHR11640">
    <property type="entry name" value="NEPHRIN"/>
    <property type="match status" value="1"/>
</dbReference>
<feature type="region of interest" description="Disordered" evidence="6">
    <location>
        <begin position="1"/>
        <end position="29"/>
    </location>
</feature>
<dbReference type="GO" id="GO:0050839">
    <property type="term" value="F:cell adhesion molecule binding"/>
    <property type="evidence" value="ECO:0007669"/>
    <property type="project" value="TreeGrafter"/>
</dbReference>
<keyword evidence="5" id="KW-0393">Immunoglobulin domain</keyword>
<dbReference type="PANTHER" id="PTHR11640:SF31">
    <property type="entry name" value="IRREGULAR CHIASM C-ROUGHEST PROTEIN-RELATED"/>
    <property type="match status" value="1"/>
</dbReference>
<dbReference type="InterPro" id="IPR013162">
    <property type="entry name" value="CD80_C2-set"/>
</dbReference>
<evidence type="ECO:0000256" key="6">
    <source>
        <dbReference type="SAM" id="MobiDB-lite"/>
    </source>
</evidence>
<proteinExistence type="predicted"/>
<evidence type="ECO:0000259" key="7">
    <source>
        <dbReference type="PROSITE" id="PS50835"/>
    </source>
</evidence>
<feature type="compositionally biased region" description="Acidic residues" evidence="6">
    <location>
        <begin position="523"/>
        <end position="533"/>
    </location>
</feature>